<sequence>MNIQQLRQSLKMKWLGYYAQNRPWLVKMRIWGTYDGVRRPCSGFMLATLSVLEPQFEQILDFITELSNNPDKIIAALGLNFSPDEELDLIIQDDFMAADSLSNEPLTEIKDRVQHVSLVTENLEDISNSPTRILNSEQPLGDMAPTKINVSSFTGANEVVRDRQPVTSVAVATPVSRESSATTLVMDKLASETIVQNQPERSLAISNKISKQGTTMLPSAMPTEIPQNYTSLKSLAVAIKIPSNDSQLKMQLPVVPTKTQISPSSNARSLASWVDEFCQGVDWNPEEAIYIHF</sequence>
<keyword evidence="2" id="KW-1185">Reference proteome</keyword>
<evidence type="ECO:0000313" key="1">
    <source>
        <dbReference type="EMBL" id="MBD2197622.1"/>
    </source>
</evidence>
<evidence type="ECO:0000313" key="2">
    <source>
        <dbReference type="Proteomes" id="UP000658514"/>
    </source>
</evidence>
<dbReference type="Pfam" id="PF17265">
    <property type="entry name" value="DUF5331"/>
    <property type="match status" value="1"/>
</dbReference>
<dbReference type="InterPro" id="IPR020346">
    <property type="entry name" value="Uncharacterised_15.3kDa"/>
</dbReference>
<gene>
    <name evidence="1" type="ORF">H6G24_19280</name>
</gene>
<proteinExistence type="predicted"/>
<name>A0ABR8AC80_9CYAN</name>
<evidence type="ECO:0008006" key="3">
    <source>
        <dbReference type="Google" id="ProtNLM"/>
    </source>
</evidence>
<dbReference type="RefSeq" id="WP_190547293.1">
    <property type="nucleotide sequence ID" value="NZ_CAWPNO010000063.1"/>
</dbReference>
<accession>A0ABR8AC80</accession>
<reference evidence="1 2" key="1">
    <citation type="journal article" date="2020" name="ISME J.">
        <title>Comparative genomics reveals insights into cyanobacterial evolution and habitat adaptation.</title>
        <authorList>
            <person name="Chen M.Y."/>
            <person name="Teng W.K."/>
            <person name="Zhao L."/>
            <person name="Hu C.X."/>
            <person name="Zhou Y.K."/>
            <person name="Han B.P."/>
            <person name="Song L.R."/>
            <person name="Shu W.S."/>
        </authorList>
    </citation>
    <scope>NUCLEOTIDE SEQUENCE [LARGE SCALE GENOMIC DNA]</scope>
    <source>
        <strain evidence="1 2">FACHB-288</strain>
    </source>
</reference>
<comment type="caution">
    <text evidence="1">The sequence shown here is derived from an EMBL/GenBank/DDBJ whole genome shotgun (WGS) entry which is preliminary data.</text>
</comment>
<dbReference type="EMBL" id="JACJQH010000030">
    <property type="protein sequence ID" value="MBD2197622.1"/>
    <property type="molecule type" value="Genomic_DNA"/>
</dbReference>
<dbReference type="Proteomes" id="UP000658514">
    <property type="component" value="Unassembled WGS sequence"/>
</dbReference>
<organism evidence="1 2">
    <name type="scientific">Calothrix parietina FACHB-288</name>
    <dbReference type="NCBI Taxonomy" id="2692896"/>
    <lineage>
        <taxon>Bacteria</taxon>
        <taxon>Bacillati</taxon>
        <taxon>Cyanobacteriota</taxon>
        <taxon>Cyanophyceae</taxon>
        <taxon>Nostocales</taxon>
        <taxon>Calotrichaceae</taxon>
        <taxon>Calothrix</taxon>
    </lineage>
</organism>
<protein>
    <recommendedName>
        <fullName evidence="3">DUF5331 domain-containing protein</fullName>
    </recommendedName>
</protein>